<organism evidence="1">
    <name type="scientific">Anopheles sinensis</name>
    <name type="common">Mosquito</name>
    <dbReference type="NCBI Taxonomy" id="74873"/>
    <lineage>
        <taxon>Eukaryota</taxon>
        <taxon>Metazoa</taxon>
        <taxon>Ecdysozoa</taxon>
        <taxon>Arthropoda</taxon>
        <taxon>Hexapoda</taxon>
        <taxon>Insecta</taxon>
        <taxon>Pterygota</taxon>
        <taxon>Neoptera</taxon>
        <taxon>Endopterygota</taxon>
        <taxon>Diptera</taxon>
        <taxon>Nematocera</taxon>
        <taxon>Culicoidea</taxon>
        <taxon>Culicidae</taxon>
        <taxon>Anophelinae</taxon>
        <taxon>Anopheles</taxon>
    </lineage>
</organism>
<evidence type="ECO:0000313" key="1">
    <source>
        <dbReference type="EMBL" id="KFB34843.1"/>
    </source>
</evidence>
<dbReference type="VEuPathDB" id="VectorBase:ASIC000380"/>
<dbReference type="EMBL" id="KE524008">
    <property type="protein sequence ID" value="KFB34843.1"/>
    <property type="molecule type" value="Genomic_DNA"/>
</dbReference>
<name>A0A084VA49_ANOSI</name>
<dbReference type="EnsemblMetazoa" id="ASIC000380-RA">
    <property type="protein sequence ID" value="ASIC000380-PA"/>
    <property type="gene ID" value="ASIC000380"/>
</dbReference>
<gene>
    <name evidence="1" type="ORF">ZHAS_00000380</name>
</gene>
<reference evidence="1 3" key="1">
    <citation type="journal article" date="2014" name="BMC Genomics">
        <title>Genome sequence of Anopheles sinensis provides insight into genetics basis of mosquito competence for malaria parasites.</title>
        <authorList>
            <person name="Zhou D."/>
            <person name="Zhang D."/>
            <person name="Ding G."/>
            <person name="Shi L."/>
            <person name="Hou Q."/>
            <person name="Ye Y."/>
            <person name="Xu Y."/>
            <person name="Zhou H."/>
            <person name="Xiong C."/>
            <person name="Li S."/>
            <person name="Yu J."/>
            <person name="Hong S."/>
            <person name="Yu X."/>
            <person name="Zou P."/>
            <person name="Chen C."/>
            <person name="Chang X."/>
            <person name="Wang W."/>
            <person name="Lv Y."/>
            <person name="Sun Y."/>
            <person name="Ma L."/>
            <person name="Shen B."/>
            <person name="Zhu C."/>
        </authorList>
    </citation>
    <scope>NUCLEOTIDE SEQUENCE [LARGE SCALE GENOMIC DNA]</scope>
</reference>
<keyword evidence="3" id="KW-1185">Reference proteome</keyword>
<protein>
    <submittedName>
        <fullName evidence="1 2">Putative non-ribosomal peptide synthetase</fullName>
    </submittedName>
</protein>
<dbReference type="EMBL" id="ATLV01001831">
    <property type="status" value="NOT_ANNOTATED_CDS"/>
    <property type="molecule type" value="Genomic_DNA"/>
</dbReference>
<proteinExistence type="predicted"/>
<dbReference type="Proteomes" id="UP000030765">
    <property type="component" value="Unassembled WGS sequence"/>
</dbReference>
<sequence length="58" mass="6511">MTQLQRCPNKTVWRGFKLGLFSTWQAFSGIPESVSIPMPESVSIPIPMPESESGRFEP</sequence>
<evidence type="ECO:0000313" key="2">
    <source>
        <dbReference type="EnsemblMetazoa" id="ASIC000380-PA"/>
    </source>
</evidence>
<dbReference type="AlphaFoldDB" id="A0A084VA49"/>
<evidence type="ECO:0000313" key="3">
    <source>
        <dbReference type="Proteomes" id="UP000030765"/>
    </source>
</evidence>
<reference evidence="2" key="2">
    <citation type="submission" date="2020-05" db="UniProtKB">
        <authorList>
            <consortium name="EnsemblMetazoa"/>
        </authorList>
    </citation>
    <scope>IDENTIFICATION</scope>
</reference>
<accession>A0A084VA49</accession>